<dbReference type="PANTHER" id="PTHR35792:SF3">
    <property type="entry name" value="IG HYPOTHETICAL 17707"/>
    <property type="match status" value="1"/>
</dbReference>
<evidence type="ECO:0000313" key="2">
    <source>
        <dbReference type="EMBL" id="MFC2949984.1"/>
    </source>
</evidence>
<evidence type="ECO:0000313" key="3">
    <source>
        <dbReference type="Proteomes" id="UP001595387"/>
    </source>
</evidence>
<dbReference type="RefSeq" id="WP_390307944.1">
    <property type="nucleotide sequence ID" value="NZ_JBHRRZ010000039.1"/>
</dbReference>
<dbReference type="InterPro" id="IPR024623">
    <property type="entry name" value="YtxH"/>
</dbReference>
<feature type="coiled-coil region" evidence="1">
    <location>
        <begin position="95"/>
        <end position="122"/>
    </location>
</feature>
<reference evidence="3" key="1">
    <citation type="journal article" date="2019" name="Int. J. Syst. Evol. Microbiol.">
        <title>The Global Catalogue of Microorganisms (GCM) 10K type strain sequencing project: providing services to taxonomists for standard genome sequencing and annotation.</title>
        <authorList>
            <consortium name="The Broad Institute Genomics Platform"/>
            <consortium name="The Broad Institute Genome Sequencing Center for Infectious Disease"/>
            <person name="Wu L."/>
            <person name="Ma J."/>
        </authorList>
    </citation>
    <scope>NUCLEOTIDE SEQUENCE [LARGE SCALE GENOMIC DNA]</scope>
    <source>
        <strain evidence="3">KCTC 13193</strain>
    </source>
</reference>
<dbReference type="EMBL" id="JBHRRZ010000039">
    <property type="protein sequence ID" value="MFC2949984.1"/>
    <property type="molecule type" value="Genomic_DNA"/>
</dbReference>
<protein>
    <submittedName>
        <fullName evidence="2">YtxH domain-containing protein</fullName>
    </submittedName>
</protein>
<proteinExistence type="predicted"/>
<keyword evidence="1" id="KW-0175">Coiled coil</keyword>
<dbReference type="InterPro" id="IPR052928">
    <property type="entry name" value="Desiccation-related_membrane"/>
</dbReference>
<gene>
    <name evidence="2" type="ORF">ACFODW_16805</name>
</gene>
<dbReference type="PANTHER" id="PTHR35792">
    <property type="entry name" value="GENERAL STRESS PROTEIN"/>
    <property type="match status" value="1"/>
</dbReference>
<dbReference type="Proteomes" id="UP001595387">
    <property type="component" value="Unassembled WGS sequence"/>
</dbReference>
<sequence>MTRGKSIFLGLIIGGSVSAAVTLLSTPSTGREIRSRMKEQGYEARNFLYSLKLDVQRLKDQLADTSKEGIVMIRELTEEMKDSIAEWRNTVEPHQENIQQYLEQIESSLKDLEDKVNNQNVNV</sequence>
<accession>A0ABV7AB15</accession>
<comment type="caution">
    <text evidence="2">The sequence shown here is derived from an EMBL/GenBank/DDBJ whole genome shotgun (WGS) entry which is preliminary data.</text>
</comment>
<organism evidence="2 3">
    <name type="scientific">Virgibacillus sediminis</name>
    <dbReference type="NCBI Taxonomy" id="202260"/>
    <lineage>
        <taxon>Bacteria</taxon>
        <taxon>Bacillati</taxon>
        <taxon>Bacillota</taxon>
        <taxon>Bacilli</taxon>
        <taxon>Bacillales</taxon>
        <taxon>Bacillaceae</taxon>
        <taxon>Virgibacillus</taxon>
    </lineage>
</organism>
<name>A0ABV7AB15_9BACI</name>
<dbReference type="Pfam" id="PF12732">
    <property type="entry name" value="YtxH"/>
    <property type="match status" value="1"/>
</dbReference>
<evidence type="ECO:0000256" key="1">
    <source>
        <dbReference type="SAM" id="Coils"/>
    </source>
</evidence>
<keyword evidence="3" id="KW-1185">Reference proteome</keyword>